<dbReference type="InterPro" id="IPR009056">
    <property type="entry name" value="Cyt_c-like_dom"/>
</dbReference>
<dbReference type="AlphaFoldDB" id="A0AAU7ZI68"/>
<protein>
    <recommendedName>
        <fullName evidence="6">Cytochrome c domain-containing protein</fullName>
    </recommendedName>
</protein>
<evidence type="ECO:0000256" key="5">
    <source>
        <dbReference type="SAM" id="SignalP"/>
    </source>
</evidence>
<dbReference type="KEGG" id="temp:RBB75_06840"/>
<evidence type="ECO:0000256" key="4">
    <source>
        <dbReference type="PROSITE-ProRule" id="PRU00433"/>
    </source>
</evidence>
<accession>A0AAU7ZI68</accession>
<dbReference type="PROSITE" id="PS51007">
    <property type="entry name" value="CYTC"/>
    <property type="match status" value="1"/>
</dbReference>
<evidence type="ECO:0000256" key="1">
    <source>
        <dbReference type="ARBA" id="ARBA00022617"/>
    </source>
</evidence>
<evidence type="ECO:0000313" key="7">
    <source>
        <dbReference type="EMBL" id="XCB28031.1"/>
    </source>
</evidence>
<name>A0AAU7ZI68_9BACT</name>
<organism evidence="7">
    <name type="scientific">Tunturiibacter empetritectus</name>
    <dbReference type="NCBI Taxonomy" id="3069691"/>
    <lineage>
        <taxon>Bacteria</taxon>
        <taxon>Pseudomonadati</taxon>
        <taxon>Acidobacteriota</taxon>
        <taxon>Terriglobia</taxon>
        <taxon>Terriglobales</taxon>
        <taxon>Acidobacteriaceae</taxon>
        <taxon>Tunturiibacter</taxon>
    </lineage>
</organism>
<reference evidence="7" key="1">
    <citation type="submission" date="2023-08" db="EMBL/GenBank/DDBJ databases">
        <authorList>
            <person name="Messyasz A."/>
            <person name="Mannisto M.K."/>
            <person name="Kerkhof L.J."/>
            <person name="Haggblom M."/>
        </authorList>
    </citation>
    <scope>NUCLEOTIDE SEQUENCE</scope>
    <source>
        <strain evidence="7">M8UP23</strain>
    </source>
</reference>
<evidence type="ECO:0000259" key="6">
    <source>
        <dbReference type="PROSITE" id="PS51007"/>
    </source>
</evidence>
<dbReference type="GO" id="GO:0020037">
    <property type="term" value="F:heme binding"/>
    <property type="evidence" value="ECO:0007669"/>
    <property type="project" value="InterPro"/>
</dbReference>
<keyword evidence="5" id="KW-0732">Signal</keyword>
<feature type="domain" description="Cytochrome c" evidence="6">
    <location>
        <begin position="206"/>
        <end position="289"/>
    </location>
</feature>
<keyword evidence="1 4" id="KW-0349">Heme</keyword>
<evidence type="ECO:0000256" key="3">
    <source>
        <dbReference type="ARBA" id="ARBA00023004"/>
    </source>
</evidence>
<dbReference type="EMBL" id="CP132932">
    <property type="protein sequence ID" value="XCB28031.1"/>
    <property type="molecule type" value="Genomic_DNA"/>
</dbReference>
<proteinExistence type="predicted"/>
<feature type="signal peptide" evidence="5">
    <location>
        <begin position="1"/>
        <end position="18"/>
    </location>
</feature>
<keyword evidence="2 4" id="KW-0479">Metal-binding</keyword>
<feature type="chain" id="PRO_5043571646" description="Cytochrome c domain-containing protein" evidence="5">
    <location>
        <begin position="19"/>
        <end position="293"/>
    </location>
</feature>
<keyword evidence="3 4" id="KW-0408">Iron</keyword>
<evidence type="ECO:0000256" key="2">
    <source>
        <dbReference type="ARBA" id="ARBA00022723"/>
    </source>
</evidence>
<dbReference type="GO" id="GO:0009055">
    <property type="term" value="F:electron transfer activity"/>
    <property type="evidence" value="ECO:0007669"/>
    <property type="project" value="InterPro"/>
</dbReference>
<dbReference type="Gene3D" id="1.10.760.10">
    <property type="entry name" value="Cytochrome c-like domain"/>
    <property type="match status" value="1"/>
</dbReference>
<dbReference type="RefSeq" id="WP_353069978.1">
    <property type="nucleotide sequence ID" value="NZ_CP132932.1"/>
</dbReference>
<dbReference type="InterPro" id="IPR036909">
    <property type="entry name" value="Cyt_c-like_dom_sf"/>
</dbReference>
<reference evidence="7" key="2">
    <citation type="journal article" date="2024" name="Environ. Microbiol.">
        <title>Genome analysis and description of Tunturibacter gen. nov. expands the diversity of Terriglobia in tundra soils.</title>
        <authorList>
            <person name="Messyasz A."/>
            <person name="Mannisto M.K."/>
            <person name="Kerkhof L.J."/>
            <person name="Haggblom M.M."/>
        </authorList>
    </citation>
    <scope>NUCLEOTIDE SEQUENCE</scope>
    <source>
        <strain evidence="7">M8UP23</strain>
    </source>
</reference>
<sequence length="293" mass="31800">MSPVKLIVVFAACLALLAANSPSSGPPLLMERSAPSDLEITGMAAGVTPGTVRYISYERLLTLPQTTVTVTGDDNFRELPQQKLAVTGVYLDVLESSLRALPGSDLLIALCSDGYRATYPRDYVKIHRPILALKINGLPVETWVARTHSDDPGAYFITHAGFTPSFSVLSFQEIPKIPAKVTRLEFGTSQQVYGAISPHQRDAANPQVIDGFRIAQQHCFRCHNLGSYGGTKAGKPWQTLGSFASSSPAIFERYLRDPKSVDPKSTMSCDPQLGEPAAKALQAYFQTFATTPH</sequence>
<dbReference type="SUPFAM" id="SSF46626">
    <property type="entry name" value="Cytochrome c"/>
    <property type="match status" value="1"/>
</dbReference>
<dbReference type="GO" id="GO:0046872">
    <property type="term" value="F:metal ion binding"/>
    <property type="evidence" value="ECO:0007669"/>
    <property type="project" value="UniProtKB-KW"/>
</dbReference>
<gene>
    <name evidence="7" type="ORF">RBB75_06840</name>
</gene>